<dbReference type="EMBL" id="HBFS01013696">
    <property type="protein sequence ID" value="CAD8916043.1"/>
    <property type="molecule type" value="Transcribed_RNA"/>
</dbReference>
<dbReference type="SMART" id="SM00367">
    <property type="entry name" value="LRR_CC"/>
    <property type="match status" value="3"/>
</dbReference>
<dbReference type="GO" id="GO:0031146">
    <property type="term" value="P:SCF-dependent proteasomal ubiquitin-dependent protein catabolic process"/>
    <property type="evidence" value="ECO:0007669"/>
    <property type="project" value="TreeGrafter"/>
</dbReference>
<proteinExistence type="predicted"/>
<feature type="region of interest" description="Disordered" evidence="1">
    <location>
        <begin position="571"/>
        <end position="619"/>
    </location>
</feature>
<name>A0A7S1CD54_9STRA</name>
<reference evidence="2" key="1">
    <citation type="submission" date="2021-01" db="EMBL/GenBank/DDBJ databases">
        <authorList>
            <person name="Corre E."/>
            <person name="Pelletier E."/>
            <person name="Niang G."/>
            <person name="Scheremetjew M."/>
            <person name="Finn R."/>
            <person name="Kale V."/>
            <person name="Holt S."/>
            <person name="Cochrane G."/>
            <person name="Meng A."/>
            <person name="Brown T."/>
            <person name="Cohen L."/>
        </authorList>
    </citation>
    <scope>NUCLEOTIDE SEQUENCE</scope>
    <source>
        <strain evidence="2">Ms1</strain>
    </source>
</reference>
<feature type="compositionally biased region" description="Gly residues" evidence="1">
    <location>
        <begin position="736"/>
        <end position="747"/>
    </location>
</feature>
<evidence type="ECO:0008006" key="3">
    <source>
        <dbReference type="Google" id="ProtNLM"/>
    </source>
</evidence>
<dbReference type="SUPFAM" id="SSF52047">
    <property type="entry name" value="RNI-like"/>
    <property type="match status" value="1"/>
</dbReference>
<sequence>MAAEVAGDALSSLFSKRRGAAARLEGLPEVLLDDVVEFLSPPDALAMHRTCAALYASLLGASYCDINRVMFTSAVPDAAASSALAARLARHRVLRQLRLERFPHLDDAAVAPILARHATTLRELSLSGTGVASPAADAPQLRSLTLSNIRNLMAPAIVAPRLRELDVSSTFLSDHDLARVLRTTVGGDGGALEVLRARSCKNVTFASAPALPALRVLDVTRTQVTDATLGELCAAAPLLETLYLSECRRLLEPTVVGDRMLSLSMRSAGSVRRVTLRTPALRHLDVSECRFSAASLLEALNAVAGTLETLVAVNCHDVLAVEGDGVGGAAAAGGFAPMPRVTRVDLSQSNVRDATVRALVGASPSLTSLTLRQCFLVRDEWSLAHDALTELSLESTHTTDAAVAATLHGCPALRRLSVRNCDQVTGVGFAHASLEAMDISHSRFTRESLTAVTSAEAMPRLRELQASSVRKVGDAVIVSPSLEVINFGFNPELASMRIAAPSLTSLDINRTLTLQGEDVEVHAPNLREVHVEYCNSRVIARVQAACPGVKCLVGRDVWGGKVSWGAAVASSASSPPRAAARHAESPADDPTDADDVRRGLEEGKDGVGGGGAAAAAPVSSPDLEALREIAAELKAEVAAEGLSDLQRYGLRKRHQKAHAAVIREERRLRQAAAAAAEDAPASAAATPASNGAAGSGSGGGDGDVGGGGAAANEGKADDLPVAAAERGTEADVAASDGGGDVGAGADGAGSSLPPPPLPSSSSRSSSSSKPPSGAAGGAGRDGRGRGGSVGGGGAGGAAGGHRDGDVMERSSASSVVSGGDSATFRLESPELLVLEMRATDMKRELDGASDLTELQRYALKRQYQRCRAAVIREERRLRELRAGGGGR</sequence>
<dbReference type="Gene3D" id="3.80.10.10">
    <property type="entry name" value="Ribonuclease Inhibitor"/>
    <property type="match status" value="3"/>
</dbReference>
<dbReference type="InterPro" id="IPR032675">
    <property type="entry name" value="LRR_dom_sf"/>
</dbReference>
<accession>A0A7S1CD54</accession>
<dbReference type="AlphaFoldDB" id="A0A7S1CD54"/>
<dbReference type="PANTHER" id="PTHR13318:SF190">
    <property type="entry name" value="PARTNER OF PAIRED, ISOFORM B"/>
    <property type="match status" value="1"/>
</dbReference>
<gene>
    <name evidence="2" type="ORF">BSP0115_LOCUS9300</name>
</gene>
<evidence type="ECO:0000313" key="2">
    <source>
        <dbReference type="EMBL" id="CAD8916043.1"/>
    </source>
</evidence>
<feature type="compositionally biased region" description="Gly residues" evidence="1">
    <location>
        <begin position="693"/>
        <end position="709"/>
    </location>
</feature>
<feature type="compositionally biased region" description="Basic and acidic residues" evidence="1">
    <location>
        <begin position="594"/>
        <end position="605"/>
    </location>
</feature>
<dbReference type="GO" id="GO:0019005">
    <property type="term" value="C:SCF ubiquitin ligase complex"/>
    <property type="evidence" value="ECO:0007669"/>
    <property type="project" value="TreeGrafter"/>
</dbReference>
<feature type="compositionally biased region" description="Low complexity" evidence="1">
    <location>
        <begin position="672"/>
        <end position="692"/>
    </location>
</feature>
<evidence type="ECO:0000256" key="1">
    <source>
        <dbReference type="SAM" id="MobiDB-lite"/>
    </source>
</evidence>
<feature type="compositionally biased region" description="Low complexity" evidence="1">
    <location>
        <begin position="810"/>
        <end position="822"/>
    </location>
</feature>
<dbReference type="PANTHER" id="PTHR13318">
    <property type="entry name" value="PARTNER OF PAIRED, ISOFORM B-RELATED"/>
    <property type="match status" value="1"/>
</dbReference>
<protein>
    <recommendedName>
        <fullName evidence="3">F-box domain-containing protein</fullName>
    </recommendedName>
</protein>
<feature type="compositionally biased region" description="Low complexity" evidence="1">
    <location>
        <begin position="759"/>
        <end position="773"/>
    </location>
</feature>
<dbReference type="InterPro" id="IPR006553">
    <property type="entry name" value="Leu-rich_rpt_Cys-con_subtyp"/>
</dbReference>
<feature type="compositionally biased region" description="Gly residues" evidence="1">
    <location>
        <begin position="774"/>
        <end position="799"/>
    </location>
</feature>
<feature type="region of interest" description="Disordered" evidence="1">
    <location>
        <begin position="672"/>
        <end position="826"/>
    </location>
</feature>
<organism evidence="2">
    <name type="scientific">Bicosoecida sp. CB-2014</name>
    <dbReference type="NCBI Taxonomy" id="1486930"/>
    <lineage>
        <taxon>Eukaryota</taxon>
        <taxon>Sar</taxon>
        <taxon>Stramenopiles</taxon>
        <taxon>Bigyra</taxon>
        <taxon>Opalozoa</taxon>
        <taxon>Bicosoecida</taxon>
    </lineage>
</organism>